<reference evidence="1 2" key="1">
    <citation type="submission" date="2013-08" db="EMBL/GenBank/DDBJ databases">
        <authorList>
            <person name="Weinstock G."/>
            <person name="Sodergren E."/>
            <person name="Wylie T."/>
            <person name="Fulton L."/>
            <person name="Fulton R."/>
            <person name="Fronick C."/>
            <person name="O'Laughlin M."/>
            <person name="Godfrey J."/>
            <person name="Miner T."/>
            <person name="Herter B."/>
            <person name="Appelbaum E."/>
            <person name="Cordes M."/>
            <person name="Lek S."/>
            <person name="Wollam A."/>
            <person name="Pepin K.H."/>
            <person name="Palsikar V.B."/>
            <person name="Mitreva M."/>
            <person name="Wilson R.K."/>
        </authorList>
    </citation>
    <scope>NUCLEOTIDE SEQUENCE [LARGE SCALE GENOMIC DNA]</scope>
    <source>
        <strain evidence="1 2">F0184</strain>
    </source>
</reference>
<dbReference type="AlphaFoldDB" id="U7V7I1"/>
<accession>U7V7I1</accession>
<evidence type="ECO:0000313" key="1">
    <source>
        <dbReference type="EMBL" id="ERT67520.1"/>
    </source>
</evidence>
<gene>
    <name evidence="1" type="ORF">HMPREF0742_00426</name>
</gene>
<evidence type="ECO:0000313" key="2">
    <source>
        <dbReference type="Proteomes" id="UP000017174"/>
    </source>
</evidence>
<dbReference type="HOGENOM" id="CLU_3316349_0_0_11"/>
<dbReference type="PATRIC" id="fig|888019.4.peg.365"/>
<comment type="caution">
    <text evidence="1">The sequence shown here is derived from an EMBL/GenBank/DDBJ whole genome shotgun (WGS) entry which is preliminary data.</text>
</comment>
<sequence length="39" mass="4223">MGAVPGMPRKHRQYAGARPLSRWGALGACVYEVSEYTGV</sequence>
<protein>
    <submittedName>
        <fullName evidence="1">Uncharacterized protein</fullName>
    </submittedName>
</protein>
<proteinExistence type="predicted"/>
<name>U7V7I1_9MICC</name>
<dbReference type="EMBL" id="AXZG01000010">
    <property type="protein sequence ID" value="ERT67520.1"/>
    <property type="molecule type" value="Genomic_DNA"/>
</dbReference>
<organism evidence="1 2">
    <name type="scientific">Rothia aeria F0184</name>
    <dbReference type="NCBI Taxonomy" id="888019"/>
    <lineage>
        <taxon>Bacteria</taxon>
        <taxon>Bacillati</taxon>
        <taxon>Actinomycetota</taxon>
        <taxon>Actinomycetes</taxon>
        <taxon>Micrococcales</taxon>
        <taxon>Micrococcaceae</taxon>
        <taxon>Rothia</taxon>
    </lineage>
</organism>
<dbReference type="Proteomes" id="UP000017174">
    <property type="component" value="Unassembled WGS sequence"/>
</dbReference>